<reference evidence="2 3" key="1">
    <citation type="submission" date="2007-08" db="EMBL/GenBank/DDBJ databases">
        <title>Complete sequence of Thermotoga lettingae TMO.</title>
        <authorList>
            <consortium name="US DOE Joint Genome Institute"/>
            <person name="Copeland A."/>
            <person name="Lucas S."/>
            <person name="Lapidus A."/>
            <person name="Barry K."/>
            <person name="Glavina del Rio T."/>
            <person name="Dalin E."/>
            <person name="Tice H."/>
            <person name="Pitluck S."/>
            <person name="Foster B."/>
            <person name="Bruce D."/>
            <person name="Schmutz J."/>
            <person name="Larimer F."/>
            <person name="Land M."/>
            <person name="Hauser L."/>
            <person name="Kyrpides N."/>
            <person name="Mikhailova N."/>
            <person name="Nelson K."/>
            <person name="Gogarten J.P."/>
            <person name="Noll K."/>
            <person name="Richardson P."/>
        </authorList>
    </citation>
    <scope>NUCLEOTIDE SEQUENCE [LARGE SCALE GENOMIC DNA]</scope>
    <source>
        <strain evidence="3">ATCC BAA-301 / DSM 14385 / NBRC 107922 / TMO</strain>
    </source>
</reference>
<proteinExistence type="predicted"/>
<name>A8F7N8_PSELT</name>
<keyword evidence="1" id="KW-1133">Transmembrane helix</keyword>
<feature type="transmembrane region" description="Helical" evidence="1">
    <location>
        <begin position="268"/>
        <end position="288"/>
    </location>
</feature>
<dbReference type="EMBL" id="CP000812">
    <property type="protein sequence ID" value="ABV34172.1"/>
    <property type="molecule type" value="Genomic_DNA"/>
</dbReference>
<keyword evidence="1" id="KW-0472">Membrane</keyword>
<evidence type="ECO:0000313" key="2">
    <source>
        <dbReference type="EMBL" id="ABV34172.1"/>
    </source>
</evidence>
<dbReference type="STRING" id="416591.Tlet_1618"/>
<dbReference type="AlphaFoldDB" id="A8F7N8"/>
<reference evidence="2 3" key="2">
    <citation type="journal article" date="2009" name="Proc. Natl. Acad. Sci. U.S.A.">
        <title>On the chimeric nature, thermophilic origin, and phylogenetic placement of the Thermotogales.</title>
        <authorList>
            <person name="Zhaxybayeva O."/>
            <person name="Swithers K.S."/>
            <person name="Lapierre P."/>
            <person name="Fournier G.P."/>
            <person name="Bickhart D.M."/>
            <person name="DeBoy R.T."/>
            <person name="Nelson K.E."/>
            <person name="Nesbo C.L."/>
            <person name="Doolittle W.F."/>
            <person name="Gogarten J.P."/>
            <person name="Noll K.M."/>
        </authorList>
    </citation>
    <scope>NUCLEOTIDE SEQUENCE [LARGE SCALE GENOMIC DNA]</scope>
    <source>
        <strain evidence="3">ATCC BAA-301 / DSM 14385 / NBRC 107922 / TMO</strain>
    </source>
</reference>
<dbReference type="OrthoDB" id="44616at2"/>
<gene>
    <name evidence="2" type="ordered locus">Tlet_1618</name>
</gene>
<keyword evidence="3" id="KW-1185">Reference proteome</keyword>
<protein>
    <recommendedName>
        <fullName evidence="4">PEGA domain-containing protein</fullName>
    </recommendedName>
</protein>
<evidence type="ECO:0000256" key="1">
    <source>
        <dbReference type="SAM" id="Phobius"/>
    </source>
</evidence>
<dbReference type="RefSeq" id="WP_012003648.1">
    <property type="nucleotide sequence ID" value="NC_009828.1"/>
</dbReference>
<dbReference type="Proteomes" id="UP000002016">
    <property type="component" value="Chromosome"/>
</dbReference>
<evidence type="ECO:0000313" key="3">
    <source>
        <dbReference type="Proteomes" id="UP000002016"/>
    </source>
</evidence>
<organism evidence="2 3">
    <name type="scientific">Pseudothermotoga lettingae (strain ATCC BAA-301 / DSM 14385 / NBRC 107922 / TMO)</name>
    <name type="common">Thermotoga lettingae</name>
    <dbReference type="NCBI Taxonomy" id="416591"/>
    <lineage>
        <taxon>Bacteria</taxon>
        <taxon>Thermotogati</taxon>
        <taxon>Thermotogota</taxon>
        <taxon>Thermotogae</taxon>
        <taxon>Thermotogales</taxon>
        <taxon>Thermotogaceae</taxon>
        <taxon>Pseudothermotoga</taxon>
    </lineage>
</organism>
<evidence type="ECO:0008006" key="4">
    <source>
        <dbReference type="Google" id="ProtNLM"/>
    </source>
</evidence>
<dbReference type="HOGENOM" id="CLU_959310_0_0_0"/>
<keyword evidence="1" id="KW-0812">Transmembrane</keyword>
<dbReference type="eggNOG" id="ENOG5032X3A">
    <property type="taxonomic scope" value="Bacteria"/>
</dbReference>
<dbReference type="KEGG" id="tle:Tlet_1618"/>
<accession>A8F7N8</accession>
<sequence precursor="true">MKKLLILIVFILPAVVFAGYTLVVKTEPFASVYVNGIYAGMSDIDGVLEITLSSSGEHRITVRKSWYIIFDDSAYVSYPGVVVFHAPLKRAGMLRVYSNVYPVEVYSEDQYLGKVNSVQDTIYVPEGSLYITFKSAGFIPETRLVNISYAKETSVNISLIEEVLSINLKIEPEIFSPNGDWYQDYTTFYIYLSKPATLSIQVLDKDKKVVWQWSGKGKAGSNQINFSGSGISDGAYTVIAFAQTEKESFTATSVLTIDRSSYTYTKEIVLTTAAIAVTGLLFMFLISAGL</sequence>